<keyword evidence="4" id="KW-1185">Reference proteome</keyword>
<gene>
    <name evidence="3" type="ORF">FVF75_08020</name>
</gene>
<feature type="domain" description="M23ase beta-sheet core" evidence="2">
    <location>
        <begin position="66"/>
        <end position="162"/>
    </location>
</feature>
<evidence type="ECO:0000256" key="1">
    <source>
        <dbReference type="SAM" id="SignalP"/>
    </source>
</evidence>
<protein>
    <submittedName>
        <fullName evidence="3">M23 family metallopeptidase</fullName>
    </submittedName>
</protein>
<feature type="chain" id="PRO_5022891958" evidence="1">
    <location>
        <begin position="20"/>
        <end position="215"/>
    </location>
</feature>
<keyword evidence="1" id="KW-0732">Signal</keyword>
<dbReference type="EMBL" id="VSIY01000005">
    <property type="protein sequence ID" value="TYB81652.1"/>
    <property type="molecule type" value="Genomic_DNA"/>
</dbReference>
<dbReference type="InterPro" id="IPR016047">
    <property type="entry name" value="M23ase_b-sheet_dom"/>
</dbReference>
<dbReference type="SUPFAM" id="SSF51261">
    <property type="entry name" value="Duplicated hybrid motif"/>
    <property type="match status" value="1"/>
</dbReference>
<dbReference type="Gene3D" id="2.70.70.10">
    <property type="entry name" value="Glucose Permease (Domain IIA)"/>
    <property type="match status" value="1"/>
</dbReference>
<sequence>MERAMAKGLLALCALAALGACGDRSSYGHSAPYMFHMRDKIPVAMPANAPSIAQQFMTPKTEDGQGHYGIDVADPPGSPVIAAAAGTVYLSYFEPMYGNRIVIDHGPDANGRRVFTHYKHLDVRQVEAGARVVQGQQIGTLGETGVLSSYAHLHFEVSREKSPGARRATGDNYWQGMVPQDPQLYWANGVGQVTCAGSVTGNSGPMPLVYPVACG</sequence>
<dbReference type="InterPro" id="IPR011055">
    <property type="entry name" value="Dup_hybrid_motif"/>
</dbReference>
<organism evidence="3 4">
    <name type="scientific">Maritimibacter fusiformis</name>
    <dbReference type="NCBI Taxonomy" id="2603819"/>
    <lineage>
        <taxon>Bacteria</taxon>
        <taxon>Pseudomonadati</taxon>
        <taxon>Pseudomonadota</taxon>
        <taxon>Alphaproteobacteria</taxon>
        <taxon>Rhodobacterales</taxon>
        <taxon>Roseobacteraceae</taxon>
        <taxon>Maritimibacter</taxon>
    </lineage>
</organism>
<dbReference type="GO" id="GO:0004222">
    <property type="term" value="F:metalloendopeptidase activity"/>
    <property type="evidence" value="ECO:0007669"/>
    <property type="project" value="TreeGrafter"/>
</dbReference>
<feature type="signal peptide" evidence="1">
    <location>
        <begin position="1"/>
        <end position="19"/>
    </location>
</feature>
<dbReference type="CDD" id="cd12797">
    <property type="entry name" value="M23_peptidase"/>
    <property type="match status" value="1"/>
</dbReference>
<dbReference type="PANTHER" id="PTHR21666:SF290">
    <property type="entry name" value="PEPTIDASE M23 DOMAIN PROTEIN"/>
    <property type="match status" value="1"/>
</dbReference>
<evidence type="ECO:0000313" key="4">
    <source>
        <dbReference type="Proteomes" id="UP000322080"/>
    </source>
</evidence>
<dbReference type="Pfam" id="PF01551">
    <property type="entry name" value="Peptidase_M23"/>
    <property type="match status" value="1"/>
</dbReference>
<dbReference type="Proteomes" id="UP000322080">
    <property type="component" value="Unassembled WGS sequence"/>
</dbReference>
<evidence type="ECO:0000313" key="3">
    <source>
        <dbReference type="EMBL" id="TYB81652.1"/>
    </source>
</evidence>
<dbReference type="PANTHER" id="PTHR21666">
    <property type="entry name" value="PEPTIDASE-RELATED"/>
    <property type="match status" value="1"/>
</dbReference>
<comment type="caution">
    <text evidence="3">The sequence shown here is derived from an EMBL/GenBank/DDBJ whole genome shotgun (WGS) entry which is preliminary data.</text>
</comment>
<reference evidence="3 4" key="1">
    <citation type="submission" date="2019-08" db="EMBL/GenBank/DDBJ databases">
        <title>Identification of a novel species of the genus Boseongicola.</title>
        <authorList>
            <person name="Zhang X.-Q."/>
        </authorList>
    </citation>
    <scope>NUCLEOTIDE SEQUENCE [LARGE SCALE GENOMIC DNA]</scope>
    <source>
        <strain evidence="3 4">HY14</strain>
    </source>
</reference>
<accession>A0A5D0RJJ6</accession>
<evidence type="ECO:0000259" key="2">
    <source>
        <dbReference type="Pfam" id="PF01551"/>
    </source>
</evidence>
<dbReference type="InterPro" id="IPR050570">
    <property type="entry name" value="Cell_wall_metabolism_enzyme"/>
</dbReference>
<name>A0A5D0RJJ6_9RHOB</name>
<dbReference type="PROSITE" id="PS51257">
    <property type="entry name" value="PROKAR_LIPOPROTEIN"/>
    <property type="match status" value="1"/>
</dbReference>
<proteinExistence type="predicted"/>
<dbReference type="AlphaFoldDB" id="A0A5D0RJJ6"/>